<comment type="caution">
    <text evidence="3">The sequence shown here is derived from an EMBL/GenBank/DDBJ whole genome shotgun (WGS) entry which is preliminary data.</text>
</comment>
<proteinExistence type="predicted"/>
<feature type="region of interest" description="Disordered" evidence="1">
    <location>
        <begin position="110"/>
        <end position="136"/>
    </location>
</feature>
<organism evidence="3 4">
    <name type="scientific">Metarhizium robertsii</name>
    <dbReference type="NCBI Taxonomy" id="568076"/>
    <lineage>
        <taxon>Eukaryota</taxon>
        <taxon>Fungi</taxon>
        <taxon>Dikarya</taxon>
        <taxon>Ascomycota</taxon>
        <taxon>Pezizomycotina</taxon>
        <taxon>Sordariomycetes</taxon>
        <taxon>Hypocreomycetidae</taxon>
        <taxon>Hypocreales</taxon>
        <taxon>Clavicipitaceae</taxon>
        <taxon>Metarhizium</taxon>
    </lineage>
</organism>
<evidence type="ECO:0000313" key="4">
    <source>
        <dbReference type="Proteomes" id="UP000030151"/>
    </source>
</evidence>
<reference evidence="3 4" key="1">
    <citation type="submission" date="2014-02" db="EMBL/GenBank/DDBJ databases">
        <title>The genome sequence of the entomopathogenic fungus Metarhizium robertsii ARSEF 2575.</title>
        <authorList>
            <person name="Giuliano Garisto Donzelli B."/>
            <person name="Roe B.A."/>
            <person name="Macmil S.L."/>
            <person name="Krasnoff S.B."/>
            <person name="Gibson D.M."/>
        </authorList>
    </citation>
    <scope>NUCLEOTIDE SEQUENCE [LARGE SCALE GENOMIC DNA]</scope>
    <source>
        <strain evidence="3 4">ARSEF 2575</strain>
    </source>
</reference>
<evidence type="ECO:0008006" key="5">
    <source>
        <dbReference type="Google" id="ProtNLM"/>
    </source>
</evidence>
<accession>A0A014N1Z1</accession>
<dbReference type="EMBL" id="JELW01000018">
    <property type="protein sequence ID" value="EXU99514.1"/>
    <property type="molecule type" value="Genomic_DNA"/>
</dbReference>
<dbReference type="HOGENOM" id="CLU_1461657_0_0_1"/>
<feature type="compositionally biased region" description="Basic and acidic residues" evidence="1">
    <location>
        <begin position="117"/>
        <end position="136"/>
    </location>
</feature>
<gene>
    <name evidence="3" type="ORF">X797_007325</name>
</gene>
<evidence type="ECO:0000256" key="2">
    <source>
        <dbReference type="SAM" id="SignalP"/>
    </source>
</evidence>
<feature type="signal peptide" evidence="2">
    <location>
        <begin position="1"/>
        <end position="23"/>
    </location>
</feature>
<protein>
    <recommendedName>
        <fullName evidence="5">Secreted protein</fullName>
    </recommendedName>
</protein>
<evidence type="ECO:0000256" key="1">
    <source>
        <dbReference type="SAM" id="MobiDB-lite"/>
    </source>
</evidence>
<dbReference type="Proteomes" id="UP000030151">
    <property type="component" value="Unassembled WGS sequence"/>
</dbReference>
<keyword evidence="2" id="KW-0732">Signal</keyword>
<feature type="chain" id="PRO_5001474224" description="Secreted protein" evidence="2">
    <location>
        <begin position="24"/>
        <end position="185"/>
    </location>
</feature>
<evidence type="ECO:0000313" key="3">
    <source>
        <dbReference type="EMBL" id="EXU99514.1"/>
    </source>
</evidence>
<name>A0A014N1Z1_9HYPO</name>
<sequence length="185" mass="20412">MALRIFFLLHYGVLLSYCPEGYSKEVHQPLAAVQRGVGKILGGARKHQTIKKRVLFPLLGRRRATNVNLTARKISPRWCYDSAAGGSEEKMNTQAIYDAYSVQSTRAVDTVPSLRGATDDSRPRQDDGGKEELATRCSTHKRDAAIRLRRATLTKDCLETVNGSAIDSKFGHTSHSAYSRSMNGG</sequence>
<dbReference type="AlphaFoldDB" id="A0A014N1Z1"/>